<evidence type="ECO:0000313" key="5">
    <source>
        <dbReference type="Proteomes" id="UP000324973"/>
    </source>
</evidence>
<dbReference type="InterPro" id="IPR003680">
    <property type="entry name" value="Flavodoxin_fold"/>
</dbReference>
<comment type="similarity">
    <text evidence="1">Belongs to the NAD(P)H dehydrogenase (quinone) family.</text>
</comment>
<sequence>MNVLSLLAHPRPTSFCHAVSERARTALAAQGHELTHHDLYADGFEPRLAADEAWSIGDSVEQTLARAADPLLQRYRQDVAAADCLLVVHPNWWGKPPAILCGWIDRVLVPGVAYRLERADGRPQGLLRARHALIFNTSDTPEEREQAEFGDPLELIWGRCVLPFCGVGQYQRVVFRPVVDSSPDQRAQWLDCVDATVRRLGP</sequence>
<dbReference type="Proteomes" id="UP000324973">
    <property type="component" value="Unassembled WGS sequence"/>
</dbReference>
<reference evidence="4 5" key="1">
    <citation type="submission" date="2019-08" db="EMBL/GenBank/DDBJ databases">
        <title>Luteimonas viscosus sp. nov., isolated from soil of a sunflower field.</title>
        <authorList>
            <person name="Jianli Z."/>
            <person name="Ying Z."/>
        </authorList>
    </citation>
    <scope>NUCLEOTIDE SEQUENCE [LARGE SCALE GENOMIC DNA]</scope>
    <source>
        <strain evidence="4 5">XBU10</strain>
    </source>
</reference>
<dbReference type="SUPFAM" id="SSF52218">
    <property type="entry name" value="Flavoproteins"/>
    <property type="match status" value="1"/>
</dbReference>
<gene>
    <name evidence="4" type="ORF">FZO89_12240</name>
</gene>
<feature type="domain" description="Flavodoxin-like fold" evidence="3">
    <location>
        <begin position="1"/>
        <end position="186"/>
    </location>
</feature>
<evidence type="ECO:0000259" key="3">
    <source>
        <dbReference type="Pfam" id="PF02525"/>
    </source>
</evidence>
<dbReference type="Gene3D" id="3.40.50.360">
    <property type="match status" value="1"/>
</dbReference>
<proteinExistence type="inferred from homology"/>
<evidence type="ECO:0000313" key="4">
    <source>
        <dbReference type="EMBL" id="TYT26966.1"/>
    </source>
</evidence>
<dbReference type="EMBL" id="VTFT01000001">
    <property type="protein sequence ID" value="TYT26966.1"/>
    <property type="molecule type" value="Genomic_DNA"/>
</dbReference>
<dbReference type="PANTHER" id="PTHR10204:SF34">
    <property type="entry name" value="NAD(P)H DEHYDROGENASE [QUINONE] 1 ISOFORM 1"/>
    <property type="match status" value="1"/>
</dbReference>
<dbReference type="RefSeq" id="WP_149103519.1">
    <property type="nucleotide sequence ID" value="NZ_VTFT01000001.1"/>
</dbReference>
<dbReference type="InterPro" id="IPR029039">
    <property type="entry name" value="Flavoprotein-like_sf"/>
</dbReference>
<dbReference type="Pfam" id="PF02525">
    <property type="entry name" value="Flavodoxin_2"/>
    <property type="match status" value="1"/>
</dbReference>
<keyword evidence="2" id="KW-0560">Oxidoreductase</keyword>
<dbReference type="AlphaFoldDB" id="A0A5D4XQP5"/>
<dbReference type="OrthoDB" id="9798454at2"/>
<organism evidence="4 5">
    <name type="scientific">Luteimonas viscosa</name>
    <dbReference type="NCBI Taxonomy" id="1132694"/>
    <lineage>
        <taxon>Bacteria</taxon>
        <taxon>Pseudomonadati</taxon>
        <taxon>Pseudomonadota</taxon>
        <taxon>Gammaproteobacteria</taxon>
        <taxon>Lysobacterales</taxon>
        <taxon>Lysobacteraceae</taxon>
        <taxon>Luteimonas</taxon>
    </lineage>
</organism>
<dbReference type="InterPro" id="IPR051545">
    <property type="entry name" value="NAD(P)H_dehydrogenase_qn"/>
</dbReference>
<accession>A0A5D4XQP5</accession>
<evidence type="ECO:0000256" key="2">
    <source>
        <dbReference type="ARBA" id="ARBA00023002"/>
    </source>
</evidence>
<evidence type="ECO:0000256" key="1">
    <source>
        <dbReference type="ARBA" id="ARBA00006252"/>
    </source>
</evidence>
<protein>
    <submittedName>
        <fullName evidence="4">NAD(P)H dehydrogenase</fullName>
    </submittedName>
</protein>
<dbReference type="GO" id="GO:0005829">
    <property type="term" value="C:cytosol"/>
    <property type="evidence" value="ECO:0007669"/>
    <property type="project" value="TreeGrafter"/>
</dbReference>
<dbReference type="GO" id="GO:0003955">
    <property type="term" value="F:NAD(P)H dehydrogenase (quinone) activity"/>
    <property type="evidence" value="ECO:0007669"/>
    <property type="project" value="TreeGrafter"/>
</dbReference>
<comment type="caution">
    <text evidence="4">The sequence shown here is derived from an EMBL/GenBank/DDBJ whole genome shotgun (WGS) entry which is preliminary data.</text>
</comment>
<dbReference type="PANTHER" id="PTHR10204">
    <property type="entry name" value="NAD P H OXIDOREDUCTASE-RELATED"/>
    <property type="match status" value="1"/>
</dbReference>
<name>A0A5D4XQP5_9GAMM</name>
<keyword evidence="5" id="KW-1185">Reference proteome</keyword>